<gene>
    <name evidence="1" type="ORF">CHS0354_004085</name>
</gene>
<name>A0AAE0WC13_9BIVA</name>
<reference evidence="1" key="1">
    <citation type="journal article" date="2021" name="Genome Biol. Evol.">
        <title>A High-Quality Reference Genome for a Parasitic Bivalve with Doubly Uniparental Inheritance (Bivalvia: Unionida).</title>
        <authorList>
            <person name="Smith C.H."/>
        </authorList>
    </citation>
    <scope>NUCLEOTIDE SEQUENCE</scope>
    <source>
        <strain evidence="1">CHS0354</strain>
    </source>
</reference>
<dbReference type="EMBL" id="JAEAOA010000315">
    <property type="protein sequence ID" value="KAK3608684.1"/>
    <property type="molecule type" value="Genomic_DNA"/>
</dbReference>
<evidence type="ECO:0000313" key="2">
    <source>
        <dbReference type="Proteomes" id="UP001195483"/>
    </source>
</evidence>
<evidence type="ECO:0000313" key="1">
    <source>
        <dbReference type="EMBL" id="KAK3608684.1"/>
    </source>
</evidence>
<organism evidence="1 2">
    <name type="scientific">Potamilus streckersoni</name>
    <dbReference type="NCBI Taxonomy" id="2493646"/>
    <lineage>
        <taxon>Eukaryota</taxon>
        <taxon>Metazoa</taxon>
        <taxon>Spiralia</taxon>
        <taxon>Lophotrochozoa</taxon>
        <taxon>Mollusca</taxon>
        <taxon>Bivalvia</taxon>
        <taxon>Autobranchia</taxon>
        <taxon>Heteroconchia</taxon>
        <taxon>Palaeoheterodonta</taxon>
        <taxon>Unionida</taxon>
        <taxon>Unionoidea</taxon>
        <taxon>Unionidae</taxon>
        <taxon>Ambleminae</taxon>
        <taxon>Lampsilini</taxon>
        <taxon>Potamilus</taxon>
    </lineage>
</organism>
<sequence length="147" mass="16095">MKLLGRREPLVSLQPLCIVTRTALKAVGPGSRFQDENAPGPNSLVSIYEGIGNLDRIEKPDGLHKVGHDRGPMPGFMMMPSGGKPVRDRAITTFRMFVLVANATPHLLERGGYVRRGLRPPLQVSPVGFRDFGSANKIYCTNNELKG</sequence>
<comment type="caution">
    <text evidence="1">The sequence shown here is derived from an EMBL/GenBank/DDBJ whole genome shotgun (WGS) entry which is preliminary data.</text>
</comment>
<reference evidence="1" key="2">
    <citation type="journal article" date="2021" name="Genome Biol. Evol.">
        <title>Developing a high-quality reference genome for a parasitic bivalve with doubly uniparental inheritance (Bivalvia: Unionida).</title>
        <authorList>
            <person name="Smith C.H."/>
        </authorList>
    </citation>
    <scope>NUCLEOTIDE SEQUENCE</scope>
    <source>
        <strain evidence="1">CHS0354</strain>
        <tissue evidence="1">Mantle</tissue>
    </source>
</reference>
<keyword evidence="2" id="KW-1185">Reference proteome</keyword>
<protein>
    <submittedName>
        <fullName evidence="1">Uncharacterized protein</fullName>
    </submittedName>
</protein>
<proteinExistence type="predicted"/>
<accession>A0AAE0WC13</accession>
<reference evidence="1" key="3">
    <citation type="submission" date="2023-05" db="EMBL/GenBank/DDBJ databases">
        <authorList>
            <person name="Smith C.H."/>
        </authorList>
    </citation>
    <scope>NUCLEOTIDE SEQUENCE</scope>
    <source>
        <strain evidence="1">CHS0354</strain>
        <tissue evidence="1">Mantle</tissue>
    </source>
</reference>
<dbReference type="Proteomes" id="UP001195483">
    <property type="component" value="Unassembled WGS sequence"/>
</dbReference>
<dbReference type="AlphaFoldDB" id="A0AAE0WC13"/>